<name>A0AAE3IHZ2_9FIRM</name>
<dbReference type="EMBL" id="JAOQJZ010000004">
    <property type="protein sequence ID" value="MCU6705441.1"/>
    <property type="molecule type" value="Genomic_DNA"/>
</dbReference>
<dbReference type="GO" id="GO:0003676">
    <property type="term" value="F:nucleic acid binding"/>
    <property type="evidence" value="ECO:0007669"/>
    <property type="project" value="InterPro"/>
</dbReference>
<dbReference type="PANTHER" id="PTHR47618:SF1">
    <property type="entry name" value="BIFUNCTIONAL OLIGORIBONUCLEASE AND PAP PHOSPHATASE NRNA"/>
    <property type="match status" value="1"/>
</dbReference>
<reference evidence="3 4" key="1">
    <citation type="journal article" date="2021" name="ISME Commun">
        <title>Automated analysis of genomic sequences facilitates high-throughput and comprehensive description of bacteria.</title>
        <authorList>
            <person name="Hitch T.C.A."/>
        </authorList>
    </citation>
    <scope>NUCLEOTIDE SEQUENCE [LARGE SCALE GENOMIC DNA]</scope>
    <source>
        <strain evidence="3 4">Sanger_31</strain>
    </source>
</reference>
<dbReference type="InterPro" id="IPR003156">
    <property type="entry name" value="DHHA1_dom"/>
</dbReference>
<keyword evidence="4" id="KW-1185">Reference proteome</keyword>
<evidence type="ECO:0000259" key="2">
    <source>
        <dbReference type="Pfam" id="PF02272"/>
    </source>
</evidence>
<organism evidence="3 4">
    <name type="scientific">Hominimerdicola aceti</name>
    <dbReference type="NCBI Taxonomy" id="2981726"/>
    <lineage>
        <taxon>Bacteria</taxon>
        <taxon>Bacillati</taxon>
        <taxon>Bacillota</taxon>
        <taxon>Clostridia</taxon>
        <taxon>Eubacteriales</taxon>
        <taxon>Oscillospiraceae</taxon>
        <taxon>Hominimerdicola</taxon>
    </lineage>
</organism>
<feature type="domain" description="DHHA1" evidence="2">
    <location>
        <begin position="224"/>
        <end position="314"/>
    </location>
</feature>
<dbReference type="Gene3D" id="3.10.310.30">
    <property type="match status" value="1"/>
</dbReference>
<evidence type="ECO:0000259" key="1">
    <source>
        <dbReference type="Pfam" id="PF01368"/>
    </source>
</evidence>
<dbReference type="Pfam" id="PF01368">
    <property type="entry name" value="DHH"/>
    <property type="match status" value="1"/>
</dbReference>
<sequence>MTFQDILKIFEENDNFLILTHKSPDGDTLGSGFALCAFLRDMGKKANVVNSDNFPERYDLIYESYYPQEFDVKYVIAVDIADTNLLGSNLSKYAEEGAIDLCIDHHISNKYFAKQSYVEADASAAALIMYKIFKASGRKISRQIARCLYTGIATDTGCFKYENTTPQAHIACAELMSYGIDFAYINRKMFDVKSKGRLMVEQSVTANMEYYCGGKCSMIVLTKELMEKSGVDAAEFEGLASIPLSVEGVKIGITVKQRHENVFKISVRSDDEIDASAFCREFGGGGHIRAAGCEITGSLEEVKAKLLKQAEKVLG</sequence>
<dbReference type="SUPFAM" id="SSF64182">
    <property type="entry name" value="DHH phosphoesterases"/>
    <property type="match status" value="1"/>
</dbReference>
<dbReference type="AlphaFoldDB" id="A0AAE3IHZ2"/>
<accession>A0AAE3IHZ2</accession>
<dbReference type="Gene3D" id="3.90.1640.10">
    <property type="entry name" value="inorganic pyrophosphatase (n-terminal core)"/>
    <property type="match status" value="1"/>
</dbReference>
<protein>
    <submittedName>
        <fullName evidence="3">Bifunctional oligoribonuclease/PAP phosphatase NrnA</fullName>
    </submittedName>
</protein>
<dbReference type="Pfam" id="PF02272">
    <property type="entry name" value="DHHA1"/>
    <property type="match status" value="1"/>
</dbReference>
<feature type="domain" description="DDH" evidence="1">
    <location>
        <begin position="16"/>
        <end position="152"/>
    </location>
</feature>
<evidence type="ECO:0000313" key="3">
    <source>
        <dbReference type="EMBL" id="MCU6705441.1"/>
    </source>
</evidence>
<comment type="caution">
    <text evidence="3">The sequence shown here is derived from an EMBL/GenBank/DDBJ whole genome shotgun (WGS) entry which is preliminary data.</text>
</comment>
<dbReference type="InterPro" id="IPR051319">
    <property type="entry name" value="Oligoribo/pAp-PDE_c-di-AMP_PDE"/>
</dbReference>
<dbReference type="Proteomes" id="UP001208131">
    <property type="component" value="Unassembled WGS sequence"/>
</dbReference>
<dbReference type="RefSeq" id="WP_267300773.1">
    <property type="nucleotide sequence ID" value="NZ_JAOQJZ010000004.1"/>
</dbReference>
<dbReference type="InterPro" id="IPR038763">
    <property type="entry name" value="DHH_sf"/>
</dbReference>
<dbReference type="InterPro" id="IPR001667">
    <property type="entry name" value="DDH_dom"/>
</dbReference>
<gene>
    <name evidence="3" type="ORF">OCV57_05825</name>
</gene>
<evidence type="ECO:0000313" key="4">
    <source>
        <dbReference type="Proteomes" id="UP001208131"/>
    </source>
</evidence>
<dbReference type="PANTHER" id="PTHR47618">
    <property type="entry name" value="BIFUNCTIONAL OLIGORIBONUCLEASE AND PAP PHOSPHATASE NRNA"/>
    <property type="match status" value="1"/>
</dbReference>
<proteinExistence type="predicted"/>